<evidence type="ECO:0000256" key="3">
    <source>
        <dbReference type="SAM" id="Coils"/>
    </source>
</evidence>
<proteinExistence type="inferred from homology"/>
<accession>A0A8H6CMK9</accession>
<comment type="similarity">
    <text evidence="1">Belongs to the ADIP family.</text>
</comment>
<evidence type="ECO:0000256" key="1">
    <source>
        <dbReference type="ARBA" id="ARBA00009291"/>
    </source>
</evidence>
<dbReference type="GeneID" id="59337553"/>
<evidence type="ECO:0000313" key="5">
    <source>
        <dbReference type="EMBL" id="KAF6226292.1"/>
    </source>
</evidence>
<evidence type="ECO:0000256" key="4">
    <source>
        <dbReference type="SAM" id="MobiDB-lite"/>
    </source>
</evidence>
<dbReference type="Proteomes" id="UP000593566">
    <property type="component" value="Unassembled WGS sequence"/>
</dbReference>
<evidence type="ECO:0008006" key="7">
    <source>
        <dbReference type="Google" id="ProtNLM"/>
    </source>
</evidence>
<sequence length="564" mass="62525">MDPRNRRTASTYINNLLLSRGLLRNGVPIEFATPENAEGGLDATMGQVMNLVHDLILRRDRESDTLASLSQNLQTLRISSTQQTQIVTRLQNRNADLDRQLALTGAQERSARATLRSAETRNRALREEMVRLKGTVAQIRAQCATDVRRRDGEIQRLKRHLEGRRGRDGNGGQVGVVVVTPGMSKGPQGGRNAETEADLESPAYSLKQETTDFLTQLSQGLSDENDALIGLVRGTLATLRSLQGLSETRPRSEIDGSLEDVDAANTIMGGPPSYETLATSTDEVLEHLRGLLTNPSFVPLEEVEIREDEIQRLREGWEKMAARWKEAVALMDGWKKRMVDTGDTINLDDLRMGLNLGSGIPTVQEAQETSLLKQDEEHAELIGSGILEDLHEDSEEPSMDDFEANLPSQVEFDVHARGRVLGDIDANAISPPKVSFQAIPEENTTSLANDEDAVLLDFSTYKPASPSKPKSRIALQVTRFLSQTRSQLLTFPMKQIQPTALLPAPTIQQKLERVEAEADEAKRREENRPRKSISKSAVTKKLKGSRRRSTLSPEELENLVMGFS</sequence>
<dbReference type="Pfam" id="PF11559">
    <property type="entry name" value="ADIP"/>
    <property type="match status" value="1"/>
</dbReference>
<name>A0A8H6CMK9_9LECA</name>
<gene>
    <name evidence="5" type="ORF">HO133_009158</name>
</gene>
<organism evidence="5 6">
    <name type="scientific">Letharia lupina</name>
    <dbReference type="NCBI Taxonomy" id="560253"/>
    <lineage>
        <taxon>Eukaryota</taxon>
        <taxon>Fungi</taxon>
        <taxon>Dikarya</taxon>
        <taxon>Ascomycota</taxon>
        <taxon>Pezizomycotina</taxon>
        <taxon>Lecanoromycetes</taxon>
        <taxon>OSLEUM clade</taxon>
        <taxon>Lecanoromycetidae</taxon>
        <taxon>Lecanorales</taxon>
        <taxon>Lecanorineae</taxon>
        <taxon>Parmeliaceae</taxon>
        <taxon>Letharia</taxon>
    </lineage>
</organism>
<evidence type="ECO:0000313" key="6">
    <source>
        <dbReference type="Proteomes" id="UP000593566"/>
    </source>
</evidence>
<comment type="caution">
    <text evidence="5">The sequence shown here is derived from an EMBL/GenBank/DDBJ whole genome shotgun (WGS) entry which is preliminary data.</text>
</comment>
<feature type="region of interest" description="Disordered" evidence="4">
    <location>
        <begin position="515"/>
        <end position="564"/>
    </location>
</feature>
<dbReference type="EMBL" id="JACCJB010000006">
    <property type="protein sequence ID" value="KAF6226292.1"/>
    <property type="molecule type" value="Genomic_DNA"/>
</dbReference>
<dbReference type="AlphaFoldDB" id="A0A8H6CMK9"/>
<keyword evidence="2 3" id="KW-0175">Coiled coil</keyword>
<evidence type="ECO:0000256" key="2">
    <source>
        <dbReference type="ARBA" id="ARBA00023054"/>
    </source>
</evidence>
<feature type="compositionally biased region" description="Basic residues" evidence="4">
    <location>
        <begin position="530"/>
        <end position="549"/>
    </location>
</feature>
<dbReference type="RefSeq" id="XP_037154845.1">
    <property type="nucleotide sequence ID" value="XM_037300019.1"/>
</dbReference>
<protein>
    <recommendedName>
        <fullName evidence="7">Afadin and alpha-actinin-binding-domain-containing protein</fullName>
    </recommendedName>
</protein>
<feature type="compositionally biased region" description="Basic and acidic residues" evidence="4">
    <location>
        <begin position="515"/>
        <end position="529"/>
    </location>
</feature>
<keyword evidence="6" id="KW-1185">Reference proteome</keyword>
<dbReference type="InterPro" id="IPR021622">
    <property type="entry name" value="Afadin/alpha-actinin-bd"/>
</dbReference>
<reference evidence="5 6" key="1">
    <citation type="journal article" date="2020" name="Genomics">
        <title>Complete, high-quality genomes from long-read metagenomic sequencing of two wolf lichen thalli reveals enigmatic genome architecture.</title>
        <authorList>
            <person name="McKenzie S.K."/>
            <person name="Walston R.F."/>
            <person name="Allen J.L."/>
        </authorList>
    </citation>
    <scope>NUCLEOTIDE SEQUENCE [LARGE SCALE GENOMIC DNA]</scope>
    <source>
        <strain evidence="5">WasteWater1</strain>
    </source>
</reference>
<feature type="coiled-coil region" evidence="3">
    <location>
        <begin position="108"/>
        <end position="142"/>
    </location>
</feature>